<dbReference type="STRING" id="309807.SRU_1086"/>
<feature type="compositionally biased region" description="Basic and acidic residues" evidence="1">
    <location>
        <begin position="448"/>
        <end position="459"/>
    </location>
</feature>
<keyword evidence="4" id="KW-1185">Reference proteome</keyword>
<dbReference type="EMBL" id="CP000159">
    <property type="protein sequence ID" value="ABC45324.1"/>
    <property type="molecule type" value="Genomic_DNA"/>
</dbReference>
<name>Q2S3L6_SALRD</name>
<organism evidence="3 4">
    <name type="scientific">Salinibacter ruber (strain DSM 13855 / M31)</name>
    <dbReference type="NCBI Taxonomy" id="309807"/>
    <lineage>
        <taxon>Bacteria</taxon>
        <taxon>Pseudomonadati</taxon>
        <taxon>Rhodothermota</taxon>
        <taxon>Rhodothermia</taxon>
        <taxon>Rhodothermales</taxon>
        <taxon>Salinibacteraceae</taxon>
        <taxon>Salinibacter</taxon>
    </lineage>
</organism>
<sequence>MRTTPTCYCRPGATRPSRVVLDLHKSPESRFLRLCSKDSLDACPIPPKALVQKSSPEASPSGPTEEGTEDHEAEGTTSPRSFAYEERFPDAQSAFGLDLSPPDAAASSTLVFLDTSALLLLYDATEAAARAALNAFGRLREDTRLIVPGHAAREYAVVRSHKITDLYDDLSRQVGPPALPKRAGAFSNRALVESLGHADRLNELRQQIAALTEAYQHEARMLMGELEAWAGDDFISEAYSALFEGEAVQDLDATVRDVTAEVQRRDDISRPPGYLDSGKDQNAAGDLLIWNTLLAVAARRDRDAVLVTQDRKSDWWHQGGKGTALYPRTELIHEFDQQTGGRSFGLLTLPGLLQTMDVEATHVQRVREAVGEAPSTETIEVVGPAERVRTVATVATGAHDARSTGDGRLGTRRATSLQVREDEADAVAQLARDADLDVTRNADGRVARAFERQQNKASEEDPAGGGPAE</sequence>
<protein>
    <recommendedName>
        <fullName evidence="2">PIN like domain-containing protein</fullName>
    </recommendedName>
</protein>
<dbReference type="KEGG" id="sru:SRU_1086"/>
<dbReference type="AlphaFoldDB" id="Q2S3L6"/>
<dbReference type="HOGENOM" id="CLU_582516_0_0_10"/>
<gene>
    <name evidence="3" type="ordered locus">SRU_1086</name>
</gene>
<dbReference type="Proteomes" id="UP000008674">
    <property type="component" value="Chromosome"/>
</dbReference>
<evidence type="ECO:0000313" key="4">
    <source>
        <dbReference type="Proteomes" id="UP000008674"/>
    </source>
</evidence>
<accession>Q2S3L6</accession>
<dbReference type="eggNOG" id="COG1196">
    <property type="taxonomic scope" value="Bacteria"/>
</dbReference>
<feature type="domain" description="PIN like" evidence="2">
    <location>
        <begin position="110"/>
        <end position="331"/>
    </location>
</feature>
<dbReference type="InterPro" id="IPR041578">
    <property type="entry name" value="PIN_8"/>
</dbReference>
<dbReference type="EnsemblBacteria" id="ABC45324">
    <property type="protein sequence ID" value="ABC45324"/>
    <property type="gene ID" value="SRU_1086"/>
</dbReference>
<reference evidence="3 4" key="1">
    <citation type="journal article" date="2005" name="Proc. Natl. Acad. Sci. U.S.A.">
        <title>The genome of Salinibacter ruber: convergence and gene exchange among hyperhalophilic bacteria and archaea.</title>
        <authorList>
            <person name="Mongodin E.F."/>
            <person name="Nelson K.E."/>
            <person name="Daugherty S."/>
            <person name="Deboy R.T."/>
            <person name="Wister J."/>
            <person name="Khouri H."/>
            <person name="Weidman J."/>
            <person name="Walsh D.A."/>
            <person name="Papke R.T."/>
            <person name="Sanchez Perez G."/>
            <person name="Sharma A.K."/>
            <person name="Nesbo C.L."/>
            <person name="MacLeod D."/>
            <person name="Bapteste E."/>
            <person name="Doolittle W.F."/>
            <person name="Charlebois R.L."/>
            <person name="Legault B."/>
            <person name="Rodriguez-Valera F."/>
        </authorList>
    </citation>
    <scope>NUCLEOTIDE SEQUENCE [LARGE SCALE GENOMIC DNA]</scope>
    <source>
        <strain evidence="4">DSM 13855 / CECT 5946 / M31</strain>
    </source>
</reference>
<feature type="compositionally biased region" description="Polar residues" evidence="1">
    <location>
        <begin position="52"/>
        <end position="62"/>
    </location>
</feature>
<dbReference type="OrthoDB" id="9812126at2"/>
<dbReference type="PATRIC" id="fig|309807.25.peg.1123"/>
<evidence type="ECO:0000313" key="3">
    <source>
        <dbReference type="EMBL" id="ABC45324.1"/>
    </source>
</evidence>
<feature type="region of interest" description="Disordered" evidence="1">
    <location>
        <begin position="448"/>
        <end position="469"/>
    </location>
</feature>
<evidence type="ECO:0000256" key="1">
    <source>
        <dbReference type="SAM" id="MobiDB-lite"/>
    </source>
</evidence>
<dbReference type="Pfam" id="PF18476">
    <property type="entry name" value="PIN_8"/>
    <property type="match status" value="1"/>
</dbReference>
<feature type="region of interest" description="Disordered" evidence="1">
    <location>
        <begin position="46"/>
        <end position="76"/>
    </location>
</feature>
<proteinExistence type="predicted"/>
<evidence type="ECO:0000259" key="2">
    <source>
        <dbReference type="Pfam" id="PF18476"/>
    </source>
</evidence>